<dbReference type="Proteomes" id="UP000005316">
    <property type="component" value="Unassembled WGS sequence"/>
</dbReference>
<evidence type="ECO:0000256" key="2">
    <source>
        <dbReference type="SAM" id="Phobius"/>
    </source>
</evidence>
<dbReference type="EMBL" id="AFPZ01000092">
    <property type="protein sequence ID" value="EGQ22510.1"/>
    <property type="molecule type" value="Genomic_DNA"/>
</dbReference>
<proteinExistence type="predicted"/>
<gene>
    <name evidence="3" type="ORF">HMPREF9372_2837</name>
</gene>
<keyword evidence="2" id="KW-0812">Transmembrane</keyword>
<keyword evidence="2" id="KW-0472">Membrane</keyword>
<protein>
    <submittedName>
        <fullName evidence="3">Uncharacterized protein</fullName>
    </submittedName>
</protein>
<comment type="caution">
    <text evidence="3">The sequence shown here is derived from an EMBL/GenBank/DDBJ whole genome shotgun (WGS) entry which is preliminary data.</text>
</comment>
<keyword evidence="2" id="KW-1133">Transmembrane helix</keyword>
<accession>F9DVK6</accession>
<dbReference type="HOGENOM" id="CLU_1172882_0_0_9"/>
<feature type="non-terminal residue" evidence="3">
    <location>
        <position position="237"/>
    </location>
</feature>
<evidence type="ECO:0000313" key="3">
    <source>
        <dbReference type="EMBL" id="EGQ22510.1"/>
    </source>
</evidence>
<sequence>MMRKLKGQEGYALVLVLFLIVFIITVSAVFMRGSLSNANQEQIVDKNGLSVASAEMGVDYYKLSFLNLFTVKKTELIDSAQKELTFLYENSNKLTDTVIKNREYEIYKDLRESMRSLFEELIIETNAEKKVDGESLKFVGKNFGVKTLLEKNDLDFRQVEINGTVIGRKKGAKPSELQFKMLFELPKIIYGSENNNGDSNGDDNGEDNQIPPPPTPTGEIMTKWPCTDKDCNYTIKN</sequence>
<name>F9DVK6_9BACL</name>
<feature type="transmembrane region" description="Helical" evidence="2">
    <location>
        <begin position="12"/>
        <end position="31"/>
    </location>
</feature>
<dbReference type="AlphaFoldDB" id="F9DVK6"/>
<evidence type="ECO:0000313" key="4">
    <source>
        <dbReference type="Proteomes" id="UP000005316"/>
    </source>
</evidence>
<organism evidence="3 4">
    <name type="scientific">Sporosarcina newyorkensis 2681</name>
    <dbReference type="NCBI Taxonomy" id="1027292"/>
    <lineage>
        <taxon>Bacteria</taxon>
        <taxon>Bacillati</taxon>
        <taxon>Bacillota</taxon>
        <taxon>Bacilli</taxon>
        <taxon>Bacillales</taxon>
        <taxon>Caryophanaceae</taxon>
        <taxon>Sporosarcina</taxon>
    </lineage>
</organism>
<feature type="region of interest" description="Disordered" evidence="1">
    <location>
        <begin position="193"/>
        <end position="223"/>
    </location>
</feature>
<evidence type="ECO:0000256" key="1">
    <source>
        <dbReference type="SAM" id="MobiDB-lite"/>
    </source>
</evidence>
<reference evidence="3 4" key="1">
    <citation type="submission" date="2011-04" db="EMBL/GenBank/DDBJ databases">
        <authorList>
            <person name="Muzny D."/>
            <person name="Qin X."/>
            <person name="Deng J."/>
            <person name="Jiang H."/>
            <person name="Liu Y."/>
            <person name="Qu J."/>
            <person name="Song X.-Z."/>
            <person name="Zhang L."/>
            <person name="Thornton R."/>
            <person name="Coyle M."/>
            <person name="Francisco L."/>
            <person name="Jackson L."/>
            <person name="Javaid M."/>
            <person name="Korchina V."/>
            <person name="Kovar C."/>
            <person name="Mata R."/>
            <person name="Mathew T."/>
            <person name="Ngo R."/>
            <person name="Nguyen L."/>
            <person name="Nguyen N."/>
            <person name="Okwuonu G."/>
            <person name="Ongeri F."/>
            <person name="Pham C."/>
            <person name="Simmons D."/>
            <person name="Wilczek-Boney K."/>
            <person name="Hale W."/>
            <person name="Jakkamsetti A."/>
            <person name="Pham P."/>
            <person name="Ruth R."/>
            <person name="San Lucas F."/>
            <person name="Warren J."/>
            <person name="Zhang J."/>
            <person name="Zhao Z."/>
            <person name="Zhou C."/>
            <person name="Zhu D."/>
            <person name="Lee S."/>
            <person name="Bess C."/>
            <person name="Blankenburg K."/>
            <person name="Forbes L."/>
            <person name="Fu Q."/>
            <person name="Gubbala S."/>
            <person name="Hirani K."/>
            <person name="Jayaseelan J.C."/>
            <person name="Lara F."/>
            <person name="Munidasa M."/>
            <person name="Palculict T."/>
            <person name="Patil S."/>
            <person name="Pu L.-L."/>
            <person name="Saada N."/>
            <person name="Tang L."/>
            <person name="Weissenberger G."/>
            <person name="Zhu Y."/>
            <person name="Hemphill L."/>
            <person name="Shang Y."/>
            <person name="Youmans B."/>
            <person name="Ayvaz T."/>
            <person name="Ross M."/>
            <person name="Santibanez J."/>
            <person name="Aqrawi P."/>
            <person name="Gross S."/>
            <person name="Joshi V."/>
            <person name="Fowler G."/>
            <person name="Nazareth L."/>
            <person name="Reid J."/>
            <person name="Worley K."/>
            <person name="Petrosino J."/>
            <person name="Highlander S."/>
            <person name="Gibbs R."/>
        </authorList>
    </citation>
    <scope>NUCLEOTIDE SEQUENCE [LARGE SCALE GENOMIC DNA]</scope>
    <source>
        <strain evidence="3 4">2681</strain>
    </source>
</reference>